<proteinExistence type="predicted"/>
<keyword evidence="2" id="KW-1185">Reference proteome</keyword>
<gene>
    <name evidence="1" type="primary">PEP4</name>
    <name evidence="1" type="ORF">SPIL2461_LOCUS21367</name>
</gene>
<dbReference type="EMBL" id="CAJNIZ010046182">
    <property type="protein sequence ID" value="CAE7742068.1"/>
    <property type="molecule type" value="Genomic_DNA"/>
</dbReference>
<organism evidence="1 2">
    <name type="scientific">Symbiodinium pilosum</name>
    <name type="common">Dinoflagellate</name>
    <dbReference type="NCBI Taxonomy" id="2952"/>
    <lineage>
        <taxon>Eukaryota</taxon>
        <taxon>Sar</taxon>
        <taxon>Alveolata</taxon>
        <taxon>Dinophyceae</taxon>
        <taxon>Suessiales</taxon>
        <taxon>Symbiodiniaceae</taxon>
        <taxon>Symbiodinium</taxon>
    </lineage>
</organism>
<dbReference type="OrthoDB" id="418244at2759"/>
<dbReference type="Proteomes" id="UP000649617">
    <property type="component" value="Unassembled WGS sequence"/>
</dbReference>
<dbReference type="Gene3D" id="2.60.120.620">
    <property type="entry name" value="q2cbj1_9rhob like domain"/>
    <property type="match status" value="1"/>
</dbReference>
<reference evidence="1" key="1">
    <citation type="submission" date="2021-02" db="EMBL/GenBank/DDBJ databases">
        <authorList>
            <person name="Dougan E. K."/>
            <person name="Rhodes N."/>
            <person name="Thang M."/>
            <person name="Chan C."/>
        </authorList>
    </citation>
    <scope>NUCLEOTIDE SEQUENCE</scope>
</reference>
<evidence type="ECO:0000313" key="2">
    <source>
        <dbReference type="Proteomes" id="UP000649617"/>
    </source>
</evidence>
<evidence type="ECO:0000313" key="1">
    <source>
        <dbReference type="EMBL" id="CAE7742068.1"/>
    </source>
</evidence>
<dbReference type="SUPFAM" id="SSF51197">
    <property type="entry name" value="Clavaminate synthase-like"/>
    <property type="match status" value="1"/>
</dbReference>
<name>A0A812XQU5_SYMPI</name>
<dbReference type="AlphaFoldDB" id="A0A812XQU5"/>
<comment type="caution">
    <text evidence="1">The sequence shown here is derived from an EMBL/GenBank/DDBJ whole genome shotgun (WGS) entry which is preliminary data.</text>
</comment>
<sequence>MNIDYPRDVCITDEFREALAQVVCKATAEQPSEPFHYMIWGRNAEGARQPKGSEHLATLKEFAAKLAVTLTPGMDVISIRVLFSPPGSPAQPFHLDYAQHFSEVRTIFISASPSTASNCTEWLDFGETNSEIVARARQLVQKGITLELSDLSPHKPAVQSLVLDAGQVCVLRTSHVFHRRGPNRSEFTRITFNVDVAHLPESPEFVDLDTCRSLGQKRICGLDVVDALDEQDICLHGFPD</sequence>
<protein>
    <submittedName>
        <fullName evidence="1">PEP4 protein</fullName>
    </submittedName>
</protein>
<accession>A0A812XQU5</accession>